<gene>
    <name evidence="1" type="ORF">CRM96_13860</name>
</gene>
<protein>
    <submittedName>
        <fullName evidence="1">Uncharacterized protein</fullName>
    </submittedName>
</protein>
<name>A0AB36SAQ1_9ENTE</name>
<dbReference type="AlphaFoldDB" id="A0AB36SAQ1"/>
<evidence type="ECO:0000313" key="2">
    <source>
        <dbReference type="Proteomes" id="UP000220669"/>
    </source>
</evidence>
<dbReference type="Proteomes" id="UP000220669">
    <property type="component" value="Unassembled WGS sequence"/>
</dbReference>
<sequence length="100" mass="11876">MSVNKNIPVTPIPIKTTLNFCNRDKYVKFLRKAMIPNTIPKPMIYRKNTKITEKKFSSFKIRYEKAEKKYLPKQNSHKLLVTFCGFQLFSEKTFLFPLLI</sequence>
<proteinExistence type="predicted"/>
<dbReference type="KEGG" id="edu:LIU_01895"/>
<dbReference type="EMBL" id="PDEB01000004">
    <property type="protein sequence ID" value="PEH46001.1"/>
    <property type="molecule type" value="Genomic_DNA"/>
</dbReference>
<comment type="caution">
    <text evidence="1">The sequence shown here is derived from an EMBL/GenBank/DDBJ whole genome shotgun (WGS) entry which is preliminary data.</text>
</comment>
<accession>A0AB36SAQ1</accession>
<reference evidence="1 2" key="1">
    <citation type="submission" date="2017-09" db="EMBL/GenBank/DDBJ databases">
        <title>FDA dAtabase for Regulatory Grade micrObial Sequences (FDA-ARGOS): Supporting development and validation of Infectious Disease Dx tests.</title>
        <authorList>
            <person name="Minogue T."/>
            <person name="Wolcott M."/>
            <person name="Wasieloski L."/>
            <person name="Aguilar W."/>
            <person name="Moore D."/>
            <person name="Tallon L.J."/>
            <person name="Sadzewicz L."/>
            <person name="Ott S."/>
            <person name="Zhao X."/>
            <person name="Nagaraj S."/>
            <person name="Vavikolanu K."/>
            <person name="Aluvathingal J."/>
            <person name="Nadendla S."/>
            <person name="Sichtig H."/>
        </authorList>
    </citation>
    <scope>NUCLEOTIDE SEQUENCE [LARGE SCALE GENOMIC DNA]</scope>
    <source>
        <strain evidence="1 2">FDAARGOS_396</strain>
    </source>
</reference>
<evidence type="ECO:0000313" key="1">
    <source>
        <dbReference type="EMBL" id="PEH46001.1"/>
    </source>
</evidence>
<organism evidence="1 2">
    <name type="scientific">Enterococcus durans</name>
    <dbReference type="NCBI Taxonomy" id="53345"/>
    <lineage>
        <taxon>Bacteria</taxon>
        <taxon>Bacillati</taxon>
        <taxon>Bacillota</taxon>
        <taxon>Bacilli</taxon>
        <taxon>Lactobacillales</taxon>
        <taxon>Enterococcaceae</taxon>
        <taxon>Enterococcus</taxon>
    </lineage>
</organism>